<keyword evidence="1" id="KW-0812">Transmembrane</keyword>
<dbReference type="AlphaFoldDB" id="A0A2Z2MSJ6"/>
<proteinExistence type="predicted"/>
<gene>
    <name evidence="2" type="ORF">A3L01_05735</name>
</gene>
<evidence type="ECO:0000256" key="1">
    <source>
        <dbReference type="SAM" id="Phobius"/>
    </source>
</evidence>
<reference evidence="2 3" key="1">
    <citation type="submission" date="2016-04" db="EMBL/GenBank/DDBJ databases">
        <title>Complete genome sequence of Thermococcus barossii type strain SHCK-94.</title>
        <authorList>
            <person name="Oger P.M."/>
        </authorList>
    </citation>
    <scope>NUCLEOTIDE SEQUENCE [LARGE SCALE GENOMIC DNA]</scope>
    <source>
        <strain evidence="2 3">SHCK-94</strain>
    </source>
</reference>
<sequence>MAGRTEAEGKVPGREEIEELEDALGIADHVHNIFVMALIVSTIISGIVWVYERLILSNSIPMPLEIQAMVVFLVAFAATFYITNARRMRRGYLIAGAFLLLLALWGLEAVLAGVESVEERVLIAASFVLGIVGHVLYSNRRLMERVEWFLMLLLAGTLAVVLLVWLFTL</sequence>
<evidence type="ECO:0000313" key="3">
    <source>
        <dbReference type="Proteomes" id="UP000250272"/>
    </source>
</evidence>
<accession>A0A2Z2MSJ6</accession>
<dbReference type="EMBL" id="CP015101">
    <property type="protein sequence ID" value="ASJ04888.1"/>
    <property type="molecule type" value="Genomic_DNA"/>
</dbReference>
<organism evidence="2 3">
    <name type="scientific">Thermococcus barossii</name>
    <dbReference type="NCBI Taxonomy" id="54077"/>
    <lineage>
        <taxon>Archaea</taxon>
        <taxon>Methanobacteriati</taxon>
        <taxon>Methanobacteriota</taxon>
        <taxon>Thermococci</taxon>
        <taxon>Thermococcales</taxon>
        <taxon>Thermococcaceae</taxon>
        <taxon>Thermococcus</taxon>
    </lineage>
</organism>
<dbReference type="OrthoDB" id="102011at2157"/>
<dbReference type="KEGG" id="tbs:A3L01_05735"/>
<dbReference type="Proteomes" id="UP000250272">
    <property type="component" value="Chromosome"/>
</dbReference>
<name>A0A2Z2MSJ6_9EURY</name>
<dbReference type="GeneID" id="33326253"/>
<feature type="transmembrane region" description="Helical" evidence="1">
    <location>
        <begin position="33"/>
        <end position="51"/>
    </location>
</feature>
<feature type="transmembrane region" description="Helical" evidence="1">
    <location>
        <begin position="149"/>
        <end position="168"/>
    </location>
</feature>
<protein>
    <submittedName>
        <fullName evidence="2">Uncharacterized protein</fullName>
    </submittedName>
</protein>
<feature type="transmembrane region" description="Helical" evidence="1">
    <location>
        <begin position="91"/>
        <end position="114"/>
    </location>
</feature>
<feature type="transmembrane region" description="Helical" evidence="1">
    <location>
        <begin position="66"/>
        <end position="84"/>
    </location>
</feature>
<feature type="transmembrane region" description="Helical" evidence="1">
    <location>
        <begin position="120"/>
        <end position="137"/>
    </location>
</feature>
<keyword evidence="1" id="KW-1133">Transmembrane helix</keyword>
<dbReference type="RefSeq" id="WP_088864898.1">
    <property type="nucleotide sequence ID" value="NZ_CP015101.1"/>
</dbReference>
<evidence type="ECO:0000313" key="2">
    <source>
        <dbReference type="EMBL" id="ASJ04888.1"/>
    </source>
</evidence>
<keyword evidence="3" id="KW-1185">Reference proteome</keyword>
<keyword evidence="1" id="KW-0472">Membrane</keyword>